<evidence type="ECO:0000313" key="7">
    <source>
        <dbReference type="Proteomes" id="UP000053923"/>
    </source>
</evidence>
<evidence type="ECO:0000313" key="6">
    <source>
        <dbReference type="EMBL" id="KUL25744.1"/>
    </source>
</evidence>
<dbReference type="InterPro" id="IPR052032">
    <property type="entry name" value="ATP-dep_AA_Ligase"/>
</dbReference>
<dbReference type="PANTHER" id="PTHR43585">
    <property type="entry name" value="FUMIPYRROLE BIOSYNTHESIS PROTEIN C"/>
    <property type="match status" value="1"/>
</dbReference>
<dbReference type="Proteomes" id="UP000053923">
    <property type="component" value="Unassembled WGS sequence"/>
</dbReference>
<dbReference type="RefSeq" id="WP_062709438.1">
    <property type="nucleotide sequence ID" value="NZ_LLZG01000366.1"/>
</dbReference>
<accession>A0A101JF49</accession>
<reference evidence="7" key="1">
    <citation type="submission" date="2015-10" db="EMBL/GenBank/DDBJ databases">
        <authorList>
            <person name="Ju K.-S."/>
            <person name="Doroghazi J.R."/>
            <person name="Metcalf W.W."/>
        </authorList>
    </citation>
    <scope>NUCLEOTIDE SEQUENCE [LARGE SCALE GENOMIC DNA]</scope>
    <source>
        <strain evidence="7">NRRL 3151</strain>
    </source>
</reference>
<dbReference type="GO" id="GO:0005524">
    <property type="term" value="F:ATP binding"/>
    <property type="evidence" value="ECO:0007669"/>
    <property type="project" value="UniProtKB-UniRule"/>
</dbReference>
<dbReference type="InterPro" id="IPR011761">
    <property type="entry name" value="ATP-grasp"/>
</dbReference>
<evidence type="ECO:0000256" key="4">
    <source>
        <dbReference type="PROSITE-ProRule" id="PRU00409"/>
    </source>
</evidence>
<protein>
    <recommendedName>
        <fullName evidence="5">ATP-grasp domain-containing protein</fullName>
    </recommendedName>
</protein>
<evidence type="ECO:0000256" key="1">
    <source>
        <dbReference type="ARBA" id="ARBA00022598"/>
    </source>
</evidence>
<dbReference type="InterPro" id="IPR003806">
    <property type="entry name" value="ATP-grasp_PylC-type"/>
</dbReference>
<dbReference type="GO" id="GO:0046872">
    <property type="term" value="F:metal ion binding"/>
    <property type="evidence" value="ECO:0007669"/>
    <property type="project" value="InterPro"/>
</dbReference>
<gene>
    <name evidence="6" type="ORF">ADL12_34105</name>
</gene>
<dbReference type="EMBL" id="LLZG01000366">
    <property type="protein sequence ID" value="KUL25744.1"/>
    <property type="molecule type" value="Genomic_DNA"/>
</dbReference>
<dbReference type="OrthoDB" id="5188190at2"/>
<comment type="caution">
    <text evidence="6">The sequence shown here is derived from an EMBL/GenBank/DDBJ whole genome shotgun (WGS) entry which is preliminary data.</text>
</comment>
<dbReference type="PROSITE" id="PS50975">
    <property type="entry name" value="ATP_GRASP"/>
    <property type="match status" value="1"/>
</dbReference>
<organism evidence="6 7">
    <name type="scientific">Streptomyces regalis</name>
    <dbReference type="NCBI Taxonomy" id="68262"/>
    <lineage>
        <taxon>Bacteria</taxon>
        <taxon>Bacillati</taxon>
        <taxon>Actinomycetota</taxon>
        <taxon>Actinomycetes</taxon>
        <taxon>Kitasatosporales</taxon>
        <taxon>Streptomycetaceae</taxon>
        <taxon>Streptomyces</taxon>
    </lineage>
</organism>
<sequence>MSPAFLATRPDRTDLIESAGTALNLGMPQMLFAKQDGVSSSSAERRAEALRALQSGGAKVLLNTAGYDIEAVRDAELALACRDFDVVYVGQNVRTARLCMDKGRTRNVLAAAGVRVAAGESHRTAESLTEALSRAKRPSYLKPDIGASGEFNLVVHPGEIFDAAGLPFPVLREDLLSGTEISVDVISDMRGDIAYPPIHKGRLGTVPEHPRSKLKICPYPWSAADHDSILRTAIAAARAVGSTAVANVDLVLHDDGTLTVLEINARFSGSTRMLATATSVNPYELLLAGAVTGHRHSGNIDTERTVLEFPGFTTPARVPDFARFTPSSARHPWAGSVSLTLVPSTSGPELSRFIEDCGAQRFLGDIMAASEEKNQRRRVRA</sequence>
<dbReference type="AlphaFoldDB" id="A0A101JF49"/>
<dbReference type="SUPFAM" id="SSF56059">
    <property type="entry name" value="Glutathione synthetase ATP-binding domain-like"/>
    <property type="match status" value="1"/>
</dbReference>
<evidence type="ECO:0000259" key="5">
    <source>
        <dbReference type="PROSITE" id="PS50975"/>
    </source>
</evidence>
<keyword evidence="3 4" id="KW-0067">ATP-binding</keyword>
<dbReference type="Gene3D" id="3.30.470.20">
    <property type="entry name" value="ATP-grasp fold, B domain"/>
    <property type="match status" value="1"/>
</dbReference>
<dbReference type="PANTHER" id="PTHR43585:SF2">
    <property type="entry name" value="ATP-GRASP ENZYME FSQD"/>
    <property type="match status" value="1"/>
</dbReference>
<keyword evidence="7" id="KW-1185">Reference proteome</keyword>
<keyword evidence="1" id="KW-0436">Ligase</keyword>
<name>A0A101JF49_9ACTN</name>
<keyword evidence="2 4" id="KW-0547">Nucleotide-binding</keyword>
<dbReference type="Pfam" id="PF02655">
    <property type="entry name" value="ATP-grasp_3"/>
    <property type="match status" value="1"/>
</dbReference>
<proteinExistence type="predicted"/>
<evidence type="ECO:0000256" key="2">
    <source>
        <dbReference type="ARBA" id="ARBA00022741"/>
    </source>
</evidence>
<dbReference type="GO" id="GO:0016874">
    <property type="term" value="F:ligase activity"/>
    <property type="evidence" value="ECO:0007669"/>
    <property type="project" value="UniProtKB-KW"/>
</dbReference>
<feature type="domain" description="ATP-grasp" evidence="5">
    <location>
        <begin position="106"/>
        <end position="291"/>
    </location>
</feature>
<evidence type="ECO:0000256" key="3">
    <source>
        <dbReference type="ARBA" id="ARBA00022840"/>
    </source>
</evidence>